<evidence type="ECO:0000313" key="1">
    <source>
        <dbReference type="EMBL" id="CAG8768689.1"/>
    </source>
</evidence>
<protein>
    <submittedName>
        <fullName evidence="1">7669_t:CDS:1</fullName>
    </submittedName>
</protein>
<organism evidence="1 2">
    <name type="scientific">Dentiscutata erythropus</name>
    <dbReference type="NCBI Taxonomy" id="1348616"/>
    <lineage>
        <taxon>Eukaryota</taxon>
        <taxon>Fungi</taxon>
        <taxon>Fungi incertae sedis</taxon>
        <taxon>Mucoromycota</taxon>
        <taxon>Glomeromycotina</taxon>
        <taxon>Glomeromycetes</taxon>
        <taxon>Diversisporales</taxon>
        <taxon>Gigasporaceae</taxon>
        <taxon>Dentiscutata</taxon>
    </lineage>
</organism>
<dbReference type="AlphaFoldDB" id="A0A9N9NX55"/>
<evidence type="ECO:0000313" key="2">
    <source>
        <dbReference type="Proteomes" id="UP000789405"/>
    </source>
</evidence>
<accession>A0A9N9NX55</accession>
<keyword evidence="2" id="KW-1185">Reference proteome</keyword>
<feature type="non-terminal residue" evidence="1">
    <location>
        <position position="1"/>
    </location>
</feature>
<gene>
    <name evidence="1" type="ORF">DERYTH_LOCUS18482</name>
</gene>
<dbReference type="Proteomes" id="UP000789405">
    <property type="component" value="Unassembled WGS sequence"/>
</dbReference>
<sequence>TVPVDITRTIWNSLEDITVPMDVPMTSKWAKTWYIFQHQVT</sequence>
<comment type="caution">
    <text evidence="1">The sequence shown here is derived from an EMBL/GenBank/DDBJ whole genome shotgun (WGS) entry which is preliminary data.</text>
</comment>
<dbReference type="EMBL" id="CAJVPY010018806">
    <property type="protein sequence ID" value="CAG8768689.1"/>
    <property type="molecule type" value="Genomic_DNA"/>
</dbReference>
<name>A0A9N9NX55_9GLOM</name>
<reference evidence="1" key="1">
    <citation type="submission" date="2021-06" db="EMBL/GenBank/DDBJ databases">
        <authorList>
            <person name="Kallberg Y."/>
            <person name="Tangrot J."/>
            <person name="Rosling A."/>
        </authorList>
    </citation>
    <scope>NUCLEOTIDE SEQUENCE</scope>
    <source>
        <strain evidence="1">MA453B</strain>
    </source>
</reference>
<proteinExistence type="predicted"/>